<feature type="transmembrane region" description="Helical" evidence="1">
    <location>
        <begin position="158"/>
        <end position="177"/>
    </location>
</feature>
<protein>
    <submittedName>
        <fullName evidence="2">Uncharacterized protein</fullName>
    </submittedName>
</protein>
<feature type="transmembrane region" description="Helical" evidence="1">
    <location>
        <begin position="62"/>
        <end position="86"/>
    </location>
</feature>
<comment type="caution">
    <text evidence="2">The sequence shown here is derived from an EMBL/GenBank/DDBJ whole genome shotgun (WGS) entry which is preliminary data.</text>
</comment>
<dbReference type="Proteomes" id="UP000440224">
    <property type="component" value="Unassembled WGS sequence"/>
</dbReference>
<keyword evidence="1" id="KW-0472">Membrane</keyword>
<evidence type="ECO:0000313" key="3">
    <source>
        <dbReference type="Proteomes" id="UP000440224"/>
    </source>
</evidence>
<evidence type="ECO:0000313" key="2">
    <source>
        <dbReference type="EMBL" id="MRG97907.1"/>
    </source>
</evidence>
<keyword evidence="1" id="KW-0812">Transmembrane</keyword>
<feature type="transmembrane region" description="Helical" evidence="1">
    <location>
        <begin position="263"/>
        <end position="281"/>
    </location>
</feature>
<gene>
    <name evidence="2" type="ORF">GF068_39195</name>
</gene>
<dbReference type="EMBL" id="WJIE01000022">
    <property type="protein sequence ID" value="MRG97907.1"/>
    <property type="molecule type" value="Genomic_DNA"/>
</dbReference>
<dbReference type="RefSeq" id="WP_153824683.1">
    <property type="nucleotide sequence ID" value="NZ_WJIE01000022.1"/>
</dbReference>
<reference evidence="2 3" key="1">
    <citation type="submission" date="2019-10" db="EMBL/GenBank/DDBJ databases">
        <title>A soil myxobacterium in the family Polyangiaceae.</title>
        <authorList>
            <person name="Li Y."/>
            <person name="Wang J."/>
        </authorList>
    </citation>
    <scope>NUCLEOTIDE SEQUENCE [LARGE SCALE GENOMIC DNA]</scope>
    <source>
        <strain evidence="2 3">DSM 14734</strain>
    </source>
</reference>
<proteinExistence type="predicted"/>
<organism evidence="2 3">
    <name type="scientific">Polyangium spumosum</name>
    <dbReference type="NCBI Taxonomy" id="889282"/>
    <lineage>
        <taxon>Bacteria</taxon>
        <taxon>Pseudomonadati</taxon>
        <taxon>Myxococcota</taxon>
        <taxon>Polyangia</taxon>
        <taxon>Polyangiales</taxon>
        <taxon>Polyangiaceae</taxon>
        <taxon>Polyangium</taxon>
    </lineage>
</organism>
<feature type="transmembrane region" description="Helical" evidence="1">
    <location>
        <begin position="207"/>
        <end position="229"/>
    </location>
</feature>
<accession>A0A6N7Q2H7</accession>
<feature type="transmembrane region" description="Helical" evidence="1">
    <location>
        <begin position="327"/>
        <end position="349"/>
    </location>
</feature>
<keyword evidence="1" id="KW-1133">Transmembrane helix</keyword>
<name>A0A6N7Q2H7_9BACT</name>
<feature type="transmembrane region" description="Helical" evidence="1">
    <location>
        <begin position="241"/>
        <end position="257"/>
    </location>
</feature>
<dbReference type="AlphaFoldDB" id="A0A6N7Q2H7"/>
<feature type="transmembrane region" description="Helical" evidence="1">
    <location>
        <begin position="302"/>
        <end position="321"/>
    </location>
</feature>
<keyword evidence="3" id="KW-1185">Reference proteome</keyword>
<dbReference type="OrthoDB" id="7055466at2"/>
<evidence type="ECO:0000256" key="1">
    <source>
        <dbReference type="SAM" id="Phobius"/>
    </source>
</evidence>
<feature type="transmembrane region" description="Helical" evidence="1">
    <location>
        <begin position="98"/>
        <end position="126"/>
    </location>
</feature>
<sequence length="354" mass="39449">MTTQSATISPEGVTRARSAYIAGPVYDWVFFLLPPIASVLVGALVSGTWIADDRFWLAGKRVTWSALLLGVVVNAHLVAVFVRSHLNPDVFPRHRFRFLVVPIAAFAAMMTSMWAVVITTVLVTFWDVYHSALQTFGLGRIYERNQGNDPTALRGLDLGLNLLLYAGPIVSGATMLTHFQRFELFEDVGALFLTEIPVVMATHQRSVALAVILGGGLFLAYYVLAYVRLARRGHAVSFPKVFLLVTTGICSIWAWGWNPFGQAFLIMNLFHAVQYFGLVWWSERRVLVERLGLRRSRAGAPIAAAVFVSVTLAYGALAEITSDESRAMWSLVQTVALMHFFYDGFVWSVRKRQI</sequence>
<feature type="transmembrane region" description="Helical" evidence="1">
    <location>
        <begin position="25"/>
        <end position="50"/>
    </location>
</feature>